<organism evidence="1 2">
    <name type="scientific">Nicotiana tabacum</name>
    <name type="common">Common tobacco</name>
    <dbReference type="NCBI Taxonomy" id="4097"/>
    <lineage>
        <taxon>Eukaryota</taxon>
        <taxon>Viridiplantae</taxon>
        <taxon>Streptophyta</taxon>
        <taxon>Embryophyta</taxon>
        <taxon>Tracheophyta</taxon>
        <taxon>Spermatophyta</taxon>
        <taxon>Magnoliopsida</taxon>
        <taxon>eudicotyledons</taxon>
        <taxon>Gunneridae</taxon>
        <taxon>Pentapetalae</taxon>
        <taxon>asterids</taxon>
        <taxon>lamiids</taxon>
        <taxon>Solanales</taxon>
        <taxon>Solanaceae</taxon>
        <taxon>Nicotianoideae</taxon>
        <taxon>Nicotianeae</taxon>
        <taxon>Nicotiana</taxon>
    </lineage>
</organism>
<keyword evidence="1" id="KW-1185">Reference proteome</keyword>
<gene>
    <name evidence="2" type="primary">LOC142178003</name>
</gene>
<proteinExistence type="predicted"/>
<dbReference type="Proteomes" id="UP000790787">
    <property type="component" value="Chromosome 24"/>
</dbReference>
<evidence type="ECO:0000313" key="1">
    <source>
        <dbReference type="Proteomes" id="UP000790787"/>
    </source>
</evidence>
<reference evidence="2" key="2">
    <citation type="submission" date="2025-08" db="UniProtKB">
        <authorList>
            <consortium name="RefSeq"/>
        </authorList>
    </citation>
    <scope>IDENTIFICATION</scope>
    <source>
        <tissue evidence="2">Leaf</tissue>
    </source>
</reference>
<dbReference type="RefSeq" id="XP_075103417.1">
    <property type="nucleotide sequence ID" value="XM_075247316.1"/>
</dbReference>
<sequence>MDPNLLEKGRRIFREVAYQTNTLHPYHLAGNVQEESSNKSILNIIKKKLENANGLWPELLPEVLWAYCTVSKTSTGGTPYSLVYGTDAIIPIGEPSLRYSHESMLRNDESRMHDLDEADERRDMSYIRMIDQK</sequence>
<accession>A0AC58U1P8</accession>
<name>A0AC58U1P8_TOBAC</name>
<reference evidence="1" key="1">
    <citation type="journal article" date="2014" name="Nat. Commun.">
        <title>The tobacco genome sequence and its comparison with those of tomato and potato.</title>
        <authorList>
            <person name="Sierro N."/>
            <person name="Battey J.N."/>
            <person name="Ouadi S."/>
            <person name="Bakaher N."/>
            <person name="Bovet L."/>
            <person name="Willig A."/>
            <person name="Goepfert S."/>
            <person name="Peitsch M.C."/>
            <person name="Ivanov N.V."/>
        </authorList>
    </citation>
    <scope>NUCLEOTIDE SEQUENCE [LARGE SCALE GENOMIC DNA]</scope>
</reference>
<evidence type="ECO:0000313" key="2">
    <source>
        <dbReference type="RefSeq" id="XP_075103417.1"/>
    </source>
</evidence>
<protein>
    <submittedName>
        <fullName evidence="2">Uncharacterized protein LOC142178003</fullName>
    </submittedName>
</protein>